<keyword evidence="10 15" id="KW-0798">TonB box</keyword>
<keyword evidence="8" id="KW-0408">Iron</keyword>
<dbReference type="NCBIfam" id="TIGR01783">
    <property type="entry name" value="TonB-siderophor"/>
    <property type="match status" value="1"/>
</dbReference>
<keyword evidence="7" id="KW-0732">Signal</keyword>
<dbReference type="GO" id="GO:0009279">
    <property type="term" value="C:cell outer membrane"/>
    <property type="evidence" value="ECO:0007669"/>
    <property type="project" value="UniProtKB-SubCell"/>
</dbReference>
<dbReference type="InterPro" id="IPR039426">
    <property type="entry name" value="TonB-dep_rcpt-like"/>
</dbReference>
<sequence>MSLPSLLSNHLNTKLNYLCNHHKTAAIFVLALGTSYYAAAAESQVTSSTLQLAAATKDKNVEEVKVDGVARKNENTTRLPFTPRELPQSISEISQEMIELTSMTDINDILMNVTGVNVTLYDSQRPLYFSRGFQITDFQVDGIPTYSGSTNQEYDTALYERVEVIRGANGLLSGVGSPSATVNLVRKRPGKTLEASVAASLGSWDRQRGVVDVSTPLSPEGKVRSRVVVAYQDSDSFRDRYSEDKTAMLSVIEGDIGENTTLAVGYQNQDNNPTGTIWGTIPLFASDGTQAKLPVSTSFAPEWTQWQRESSTLFADLEHNFNENWKLRLAANRTEGDVFSLRVYAQGFPNRETGSGMTLLGSVSAGEDTRDSIDFTLTGDYIWFGREHTLIVGGNSYELESYTPGFTSLASWSYQVPDAWNYDGNAPKPTYSHTGSFRIATTEQTGIYAANRFSLTDSLSAIVGARVTSWETGTDNYNTSGAYLNTTGTLKVDNEITPYAGLVYDLSSQYSLYASYTDIFNPQSYKDKNDNLLEPVLGSNAELGIKGEFFDGKLSASAAIFKTKQDNYAVRDMTQPENSLPDGSSAYVGVNGTESEGIELSLSGSITAQWMINAGYTYVDTKRHTNDRIWTNLPEHSVQLSTHYDFSGALAPLVLGGGINWQSETIGYGVSHPTLTDATFTQDSYVLTNLYATWNFNERWTASLSATNIFDETYWANIDYANYGEPRNVSLTLKWKL</sequence>
<evidence type="ECO:0000313" key="18">
    <source>
        <dbReference type="EMBL" id="OZY85592.1"/>
    </source>
</evidence>
<keyword evidence="12 18" id="KW-0675">Receptor</keyword>
<keyword evidence="6 14" id="KW-0812">Transmembrane</keyword>
<feature type="domain" description="TonB-dependent receptor-like beta-barrel" evidence="16">
    <location>
        <begin position="266"/>
        <end position="709"/>
    </location>
</feature>
<dbReference type="GO" id="GO:0015891">
    <property type="term" value="P:siderophore transport"/>
    <property type="evidence" value="ECO:0007669"/>
    <property type="project" value="InterPro"/>
</dbReference>
<dbReference type="PROSITE" id="PS52016">
    <property type="entry name" value="TONB_DEPENDENT_REC_3"/>
    <property type="match status" value="1"/>
</dbReference>
<dbReference type="Gene3D" id="2.170.130.10">
    <property type="entry name" value="TonB-dependent receptor, plug domain"/>
    <property type="match status" value="1"/>
</dbReference>
<evidence type="ECO:0000256" key="5">
    <source>
        <dbReference type="ARBA" id="ARBA00022496"/>
    </source>
</evidence>
<keyword evidence="3 14" id="KW-0813">Transport</keyword>
<dbReference type="GO" id="GO:0038023">
    <property type="term" value="F:signaling receptor activity"/>
    <property type="evidence" value="ECO:0007669"/>
    <property type="project" value="InterPro"/>
</dbReference>
<keyword evidence="4 14" id="KW-1134">Transmembrane beta strand</keyword>
<evidence type="ECO:0000259" key="16">
    <source>
        <dbReference type="Pfam" id="PF00593"/>
    </source>
</evidence>
<dbReference type="AlphaFoldDB" id="A0A266Q6X1"/>
<keyword evidence="11 14" id="KW-0472">Membrane</keyword>
<evidence type="ECO:0000256" key="15">
    <source>
        <dbReference type="RuleBase" id="RU003357"/>
    </source>
</evidence>
<dbReference type="InterPro" id="IPR012910">
    <property type="entry name" value="Plug_dom"/>
</dbReference>
<dbReference type="InterPro" id="IPR037066">
    <property type="entry name" value="Plug_dom_sf"/>
</dbReference>
<gene>
    <name evidence="18" type="ORF">CBP51_00635</name>
</gene>
<evidence type="ECO:0000256" key="9">
    <source>
        <dbReference type="ARBA" id="ARBA00023065"/>
    </source>
</evidence>
<dbReference type="InterPro" id="IPR036942">
    <property type="entry name" value="Beta-barrel_TonB_sf"/>
</dbReference>
<comment type="subcellular location">
    <subcellularLocation>
        <location evidence="1 14">Cell outer membrane</location>
        <topology evidence="1 14">Multi-pass membrane protein</topology>
    </subcellularLocation>
</comment>
<keyword evidence="9" id="KW-0406">Ion transport</keyword>
<dbReference type="EMBL" id="NHNI01000001">
    <property type="protein sequence ID" value="OZY85592.1"/>
    <property type="molecule type" value="Genomic_DNA"/>
</dbReference>
<feature type="domain" description="TonB-dependent receptor plug" evidence="17">
    <location>
        <begin position="83"/>
        <end position="180"/>
    </location>
</feature>
<dbReference type="Gene3D" id="2.40.170.20">
    <property type="entry name" value="TonB-dependent receptor, beta-barrel domain"/>
    <property type="match status" value="1"/>
</dbReference>
<proteinExistence type="inferred from homology"/>
<accession>A0A266Q6X1</accession>
<evidence type="ECO:0000256" key="12">
    <source>
        <dbReference type="ARBA" id="ARBA00023170"/>
    </source>
</evidence>
<evidence type="ECO:0000256" key="11">
    <source>
        <dbReference type="ARBA" id="ARBA00023136"/>
    </source>
</evidence>
<evidence type="ECO:0000256" key="2">
    <source>
        <dbReference type="ARBA" id="ARBA00009810"/>
    </source>
</evidence>
<dbReference type="InterPro" id="IPR000531">
    <property type="entry name" value="Beta-barrel_TonB"/>
</dbReference>
<dbReference type="GO" id="GO:0015344">
    <property type="term" value="F:siderophore uptake transmembrane transporter activity"/>
    <property type="evidence" value="ECO:0007669"/>
    <property type="project" value="TreeGrafter"/>
</dbReference>
<evidence type="ECO:0000256" key="4">
    <source>
        <dbReference type="ARBA" id="ARBA00022452"/>
    </source>
</evidence>
<keyword evidence="5" id="KW-0410">Iron transport</keyword>
<dbReference type="CDD" id="cd01347">
    <property type="entry name" value="ligand_gated_channel"/>
    <property type="match status" value="1"/>
</dbReference>
<dbReference type="PANTHER" id="PTHR32552">
    <property type="entry name" value="FERRICHROME IRON RECEPTOR-RELATED"/>
    <property type="match status" value="1"/>
</dbReference>
<comment type="caution">
    <text evidence="18">The sequence shown here is derived from an EMBL/GenBank/DDBJ whole genome shotgun (WGS) entry which is preliminary data.</text>
</comment>
<evidence type="ECO:0000256" key="8">
    <source>
        <dbReference type="ARBA" id="ARBA00023004"/>
    </source>
</evidence>
<evidence type="ECO:0000256" key="1">
    <source>
        <dbReference type="ARBA" id="ARBA00004571"/>
    </source>
</evidence>
<organism evidence="18 19">
    <name type="scientific">Cellvibrio mixtus</name>
    <dbReference type="NCBI Taxonomy" id="39650"/>
    <lineage>
        <taxon>Bacteria</taxon>
        <taxon>Pseudomonadati</taxon>
        <taxon>Pseudomonadota</taxon>
        <taxon>Gammaproteobacteria</taxon>
        <taxon>Cellvibrionales</taxon>
        <taxon>Cellvibrionaceae</taxon>
        <taxon>Cellvibrio</taxon>
    </lineage>
</organism>
<evidence type="ECO:0000256" key="6">
    <source>
        <dbReference type="ARBA" id="ARBA00022692"/>
    </source>
</evidence>
<dbReference type="RefSeq" id="WP_094983464.1">
    <property type="nucleotide sequence ID" value="NZ_NHNI01000001.1"/>
</dbReference>
<comment type="similarity">
    <text evidence="2 14 15">Belongs to the TonB-dependent receptor family.</text>
</comment>
<evidence type="ECO:0000256" key="13">
    <source>
        <dbReference type="ARBA" id="ARBA00023237"/>
    </source>
</evidence>
<evidence type="ECO:0000259" key="17">
    <source>
        <dbReference type="Pfam" id="PF07715"/>
    </source>
</evidence>
<evidence type="ECO:0000256" key="7">
    <source>
        <dbReference type="ARBA" id="ARBA00022729"/>
    </source>
</evidence>
<dbReference type="PANTHER" id="PTHR32552:SF74">
    <property type="entry name" value="HYDROXAMATE SIDEROPHORE RECEPTOR FHUE"/>
    <property type="match status" value="1"/>
</dbReference>
<dbReference type="Pfam" id="PF07715">
    <property type="entry name" value="Plug"/>
    <property type="match status" value="1"/>
</dbReference>
<dbReference type="InterPro" id="IPR010105">
    <property type="entry name" value="TonB_sidphr_rcpt"/>
</dbReference>
<evidence type="ECO:0000256" key="14">
    <source>
        <dbReference type="PROSITE-ProRule" id="PRU01360"/>
    </source>
</evidence>
<evidence type="ECO:0000256" key="3">
    <source>
        <dbReference type="ARBA" id="ARBA00022448"/>
    </source>
</evidence>
<evidence type="ECO:0000313" key="19">
    <source>
        <dbReference type="Proteomes" id="UP000216101"/>
    </source>
</evidence>
<name>A0A266Q6X1_9GAMM</name>
<keyword evidence="19" id="KW-1185">Reference proteome</keyword>
<keyword evidence="13 14" id="KW-0998">Cell outer membrane</keyword>
<evidence type="ECO:0000256" key="10">
    <source>
        <dbReference type="ARBA" id="ARBA00023077"/>
    </source>
</evidence>
<dbReference type="Proteomes" id="UP000216101">
    <property type="component" value="Unassembled WGS sequence"/>
</dbReference>
<protein>
    <submittedName>
        <fullName evidence="18">TonB-dependent siderophore receptor</fullName>
    </submittedName>
</protein>
<dbReference type="FunFam" id="2.170.130.10:FF:000010">
    <property type="entry name" value="Ferripyoverdine receptor"/>
    <property type="match status" value="1"/>
</dbReference>
<reference evidence="19" key="1">
    <citation type="submission" date="2017-05" db="EMBL/GenBank/DDBJ databases">
        <authorList>
            <person name="Barney B.M."/>
        </authorList>
    </citation>
    <scope>NUCLEOTIDE SEQUENCE [LARGE SCALE GENOMIC DNA]</scope>
    <source>
        <strain evidence="19">PSBB022</strain>
    </source>
</reference>
<dbReference type="SUPFAM" id="SSF56935">
    <property type="entry name" value="Porins"/>
    <property type="match status" value="1"/>
</dbReference>
<dbReference type="Pfam" id="PF00593">
    <property type="entry name" value="TonB_dep_Rec_b-barrel"/>
    <property type="match status" value="1"/>
</dbReference>